<evidence type="ECO:0000313" key="3">
    <source>
        <dbReference type="Proteomes" id="UP000257109"/>
    </source>
</evidence>
<proteinExistence type="predicted"/>
<protein>
    <recommendedName>
        <fullName evidence="1">Reverse transcriptase domain-containing protein</fullName>
    </recommendedName>
</protein>
<reference evidence="2" key="1">
    <citation type="submission" date="2018-05" db="EMBL/GenBank/DDBJ databases">
        <title>Draft genome of Mucuna pruriens seed.</title>
        <authorList>
            <person name="Nnadi N.E."/>
            <person name="Vos R."/>
            <person name="Hasami M.H."/>
            <person name="Devisetty U.K."/>
            <person name="Aguiy J.C."/>
        </authorList>
    </citation>
    <scope>NUCLEOTIDE SEQUENCE [LARGE SCALE GENOMIC DNA]</scope>
    <source>
        <strain evidence="2">JCA_2017</strain>
    </source>
</reference>
<dbReference type="InterPro" id="IPR043502">
    <property type="entry name" value="DNA/RNA_pol_sf"/>
</dbReference>
<dbReference type="Proteomes" id="UP000257109">
    <property type="component" value="Unassembled WGS sequence"/>
</dbReference>
<organism evidence="2 3">
    <name type="scientific">Mucuna pruriens</name>
    <name type="common">Velvet bean</name>
    <name type="synonym">Dolichos pruriens</name>
    <dbReference type="NCBI Taxonomy" id="157652"/>
    <lineage>
        <taxon>Eukaryota</taxon>
        <taxon>Viridiplantae</taxon>
        <taxon>Streptophyta</taxon>
        <taxon>Embryophyta</taxon>
        <taxon>Tracheophyta</taxon>
        <taxon>Spermatophyta</taxon>
        <taxon>Magnoliopsida</taxon>
        <taxon>eudicotyledons</taxon>
        <taxon>Gunneridae</taxon>
        <taxon>Pentapetalae</taxon>
        <taxon>rosids</taxon>
        <taxon>fabids</taxon>
        <taxon>Fabales</taxon>
        <taxon>Fabaceae</taxon>
        <taxon>Papilionoideae</taxon>
        <taxon>50 kb inversion clade</taxon>
        <taxon>NPAAA clade</taxon>
        <taxon>indigoferoid/millettioid clade</taxon>
        <taxon>Phaseoleae</taxon>
        <taxon>Mucuna</taxon>
    </lineage>
</organism>
<dbReference type="OrthoDB" id="542221at2759"/>
<dbReference type="AlphaFoldDB" id="A0A371EMG9"/>
<dbReference type="Gene3D" id="3.30.70.270">
    <property type="match status" value="1"/>
</dbReference>
<dbReference type="InterPro" id="IPR043128">
    <property type="entry name" value="Rev_trsase/Diguanyl_cyclase"/>
</dbReference>
<evidence type="ECO:0000259" key="1">
    <source>
        <dbReference type="Pfam" id="PF00078"/>
    </source>
</evidence>
<dbReference type="InterPro" id="IPR000477">
    <property type="entry name" value="RT_dom"/>
</dbReference>
<dbReference type="SUPFAM" id="SSF56672">
    <property type="entry name" value="DNA/RNA polymerases"/>
    <property type="match status" value="1"/>
</dbReference>
<comment type="caution">
    <text evidence="2">The sequence shown here is derived from an EMBL/GenBank/DDBJ whole genome shotgun (WGS) entry which is preliminary data.</text>
</comment>
<sequence>MDLNKACSKDPYLLSCIDQLVDSASGCDEAKTVFITNMGAFYYKMMSFSLKNIGATYQWLMDRVFKDIIGRDVEVYVDDVVVKSTTVGEHCGALRQVFDVLKKYRLKLNSKKYLLGGNQGQHQKCQAVIDMTSPRNIKEVQQLAEREILKDWRMRGGLPKDEIML</sequence>
<keyword evidence="3" id="KW-1185">Reference proteome</keyword>
<name>A0A371EMG9_MUCPR</name>
<evidence type="ECO:0000313" key="2">
    <source>
        <dbReference type="EMBL" id="RDX67251.1"/>
    </source>
</evidence>
<dbReference type="EMBL" id="QJKJ01013080">
    <property type="protein sequence ID" value="RDX67251.1"/>
    <property type="molecule type" value="Genomic_DNA"/>
</dbReference>
<accession>A0A371EMG9</accession>
<dbReference type="PANTHER" id="PTHR24559">
    <property type="entry name" value="TRANSPOSON TY3-I GAG-POL POLYPROTEIN"/>
    <property type="match status" value="1"/>
</dbReference>
<feature type="domain" description="Reverse transcriptase" evidence="1">
    <location>
        <begin position="38"/>
        <end position="113"/>
    </location>
</feature>
<dbReference type="InterPro" id="IPR053134">
    <property type="entry name" value="RNA-dir_DNA_polymerase"/>
</dbReference>
<feature type="non-terminal residue" evidence="2">
    <location>
        <position position="1"/>
    </location>
</feature>
<dbReference type="PANTHER" id="PTHR24559:SF430">
    <property type="entry name" value="RNA-DIRECTED DNA POLYMERASE"/>
    <property type="match status" value="1"/>
</dbReference>
<gene>
    <name evidence="2" type="ORF">CR513_53893</name>
</gene>
<dbReference type="Pfam" id="PF00078">
    <property type="entry name" value="RVT_1"/>
    <property type="match status" value="1"/>
</dbReference>